<gene>
    <name evidence="2" type="ORF">RFI_20731</name>
</gene>
<feature type="transmembrane region" description="Helical" evidence="1">
    <location>
        <begin position="54"/>
        <end position="78"/>
    </location>
</feature>
<evidence type="ECO:0000313" key="3">
    <source>
        <dbReference type="Proteomes" id="UP000023152"/>
    </source>
</evidence>
<reference evidence="2 3" key="1">
    <citation type="journal article" date="2013" name="Curr. Biol.">
        <title>The Genome of the Foraminiferan Reticulomyxa filosa.</title>
        <authorList>
            <person name="Glockner G."/>
            <person name="Hulsmann N."/>
            <person name="Schleicher M."/>
            <person name="Noegel A.A."/>
            <person name="Eichinger L."/>
            <person name="Gallinger C."/>
            <person name="Pawlowski J."/>
            <person name="Sierra R."/>
            <person name="Euteneuer U."/>
            <person name="Pillet L."/>
            <person name="Moustafa A."/>
            <person name="Platzer M."/>
            <person name="Groth M."/>
            <person name="Szafranski K."/>
            <person name="Schliwa M."/>
        </authorList>
    </citation>
    <scope>NUCLEOTIDE SEQUENCE [LARGE SCALE GENOMIC DNA]</scope>
</reference>
<keyword evidence="1" id="KW-0472">Membrane</keyword>
<organism evidence="2 3">
    <name type="scientific">Reticulomyxa filosa</name>
    <dbReference type="NCBI Taxonomy" id="46433"/>
    <lineage>
        <taxon>Eukaryota</taxon>
        <taxon>Sar</taxon>
        <taxon>Rhizaria</taxon>
        <taxon>Retaria</taxon>
        <taxon>Foraminifera</taxon>
        <taxon>Monothalamids</taxon>
        <taxon>Reticulomyxidae</taxon>
        <taxon>Reticulomyxa</taxon>
    </lineage>
</organism>
<sequence>MCFAWLREKFEICIGDINWWYVRNGLFTDFRGLLWFVLFQYVVKSLDPRWYSSILFQASLLLLVICVIFSIFLTTSYVHHVFHREWPKGCKLWRWLRVYYHISKLVYPLSILWRLLTVWMRVYPNVIMLGGTRCATTTLSHYLLDLPFVKGPFTPLLMPELSGKECYYMIGDYFGGCIHPFFYRMCFPTIFSYWYCQWRYGRPPIIMDSTPLYLVSSVYTCKLFARLTEYYHHRSKNNEHLKLKFIVSIREPVEQNVSWFAFCTRAQYWGTSAGLDDFYADEGASVYVPYRVQYLFTRALMRLCSATESILLRYFKN</sequence>
<evidence type="ECO:0000256" key="1">
    <source>
        <dbReference type="SAM" id="Phobius"/>
    </source>
</evidence>
<proteinExistence type="predicted"/>
<dbReference type="InterPro" id="IPR027417">
    <property type="entry name" value="P-loop_NTPase"/>
</dbReference>
<keyword evidence="1" id="KW-0812">Transmembrane</keyword>
<name>X6MRZ7_RETFI</name>
<evidence type="ECO:0000313" key="2">
    <source>
        <dbReference type="EMBL" id="ETO16609.1"/>
    </source>
</evidence>
<dbReference type="Proteomes" id="UP000023152">
    <property type="component" value="Unassembled WGS sequence"/>
</dbReference>
<accession>X6MRZ7</accession>
<keyword evidence="3" id="KW-1185">Reference proteome</keyword>
<protein>
    <recommendedName>
        <fullName evidence="4">Sulfotransferase</fullName>
    </recommendedName>
</protein>
<comment type="caution">
    <text evidence="2">The sequence shown here is derived from an EMBL/GenBank/DDBJ whole genome shotgun (WGS) entry which is preliminary data.</text>
</comment>
<dbReference type="SUPFAM" id="SSF52540">
    <property type="entry name" value="P-loop containing nucleoside triphosphate hydrolases"/>
    <property type="match status" value="1"/>
</dbReference>
<feature type="transmembrane region" description="Helical" evidence="1">
    <location>
        <begin position="20"/>
        <end position="42"/>
    </location>
</feature>
<feature type="transmembrane region" description="Helical" evidence="1">
    <location>
        <begin position="98"/>
        <end position="116"/>
    </location>
</feature>
<dbReference type="EMBL" id="ASPP01018043">
    <property type="protein sequence ID" value="ETO16609.1"/>
    <property type="molecule type" value="Genomic_DNA"/>
</dbReference>
<dbReference type="AlphaFoldDB" id="X6MRZ7"/>
<evidence type="ECO:0008006" key="4">
    <source>
        <dbReference type="Google" id="ProtNLM"/>
    </source>
</evidence>
<dbReference type="Gene3D" id="3.40.50.300">
    <property type="entry name" value="P-loop containing nucleotide triphosphate hydrolases"/>
    <property type="match status" value="1"/>
</dbReference>
<keyword evidence="1" id="KW-1133">Transmembrane helix</keyword>